<name>X0TVH6_9ZZZZ</name>
<reference evidence="2" key="1">
    <citation type="journal article" date="2014" name="Front. Microbiol.">
        <title>High frequency of phylogenetically diverse reductive dehalogenase-homologous genes in deep subseafloor sedimentary metagenomes.</title>
        <authorList>
            <person name="Kawai M."/>
            <person name="Futagami T."/>
            <person name="Toyoda A."/>
            <person name="Takaki Y."/>
            <person name="Nishi S."/>
            <person name="Hori S."/>
            <person name="Arai W."/>
            <person name="Tsubouchi T."/>
            <person name="Morono Y."/>
            <person name="Uchiyama I."/>
            <person name="Ito T."/>
            <person name="Fujiyama A."/>
            <person name="Inagaki F."/>
            <person name="Takami H."/>
        </authorList>
    </citation>
    <scope>NUCLEOTIDE SEQUENCE</scope>
    <source>
        <strain evidence="2">Expedition CK06-06</strain>
    </source>
</reference>
<evidence type="ECO:0000313" key="2">
    <source>
        <dbReference type="EMBL" id="GAF80120.1"/>
    </source>
</evidence>
<dbReference type="PANTHER" id="PTHR42815">
    <property type="entry name" value="FAD-BINDING, PUTATIVE (AFU_ORTHOLOGUE AFUA_6G07600)-RELATED"/>
    <property type="match status" value="1"/>
</dbReference>
<dbReference type="PANTHER" id="PTHR42815:SF2">
    <property type="entry name" value="FAD-BINDING, PUTATIVE (AFU_ORTHOLOGUE AFUA_6G07600)-RELATED"/>
    <property type="match status" value="1"/>
</dbReference>
<dbReference type="AlphaFoldDB" id="X0TVH6"/>
<sequence length="266" mass="30252">VPEWSASGQEETLRAASRQNIHRNRWNWHSDLVRVRGAVSHTADGTGGGMEQLYFDEHIGLQEEFGTRKLADLLDTKWAHRELTPDEQAFIGSRDMFFLATVDKEGRPTVSYKGGPVGLVKVIDDKTLAFPGFDGNGMFYSMGNIVGQSHVGLLFIDFETPHRFRVQGRATFERESPLLPEWVGAKYVVRIDIDRVWVNCPRYVHRYKRVEQSKYVPVAEKETPLASWKRMDIVQEAIPPCERAQAEKEGIMSLPEYEEKVANGDG</sequence>
<feature type="non-terminal residue" evidence="2">
    <location>
        <position position="1"/>
    </location>
</feature>
<protein>
    <recommendedName>
        <fullName evidence="1">Pyridoxamine 5'-phosphate oxidase N-terminal domain-containing protein</fullName>
    </recommendedName>
</protein>
<organism evidence="2">
    <name type="scientific">marine sediment metagenome</name>
    <dbReference type="NCBI Taxonomy" id="412755"/>
    <lineage>
        <taxon>unclassified sequences</taxon>
        <taxon>metagenomes</taxon>
        <taxon>ecological metagenomes</taxon>
    </lineage>
</organism>
<feature type="domain" description="Pyridoxamine 5'-phosphate oxidase N-terminal" evidence="1">
    <location>
        <begin position="84"/>
        <end position="187"/>
    </location>
</feature>
<comment type="caution">
    <text evidence="2">The sequence shown here is derived from an EMBL/GenBank/DDBJ whole genome shotgun (WGS) entry which is preliminary data.</text>
</comment>
<proteinExistence type="predicted"/>
<accession>X0TVH6</accession>
<dbReference type="SUPFAM" id="SSF50475">
    <property type="entry name" value="FMN-binding split barrel"/>
    <property type="match status" value="1"/>
</dbReference>
<dbReference type="Gene3D" id="2.30.110.10">
    <property type="entry name" value="Electron Transport, Fmn-binding Protein, Chain A"/>
    <property type="match status" value="1"/>
</dbReference>
<evidence type="ECO:0000259" key="1">
    <source>
        <dbReference type="Pfam" id="PF01243"/>
    </source>
</evidence>
<dbReference type="InterPro" id="IPR011576">
    <property type="entry name" value="Pyridox_Oxase_N"/>
</dbReference>
<gene>
    <name evidence="2" type="ORF">S01H1_16244</name>
</gene>
<dbReference type="EMBL" id="BARS01008529">
    <property type="protein sequence ID" value="GAF80120.1"/>
    <property type="molecule type" value="Genomic_DNA"/>
</dbReference>
<dbReference type="Pfam" id="PF01243">
    <property type="entry name" value="PNPOx_N"/>
    <property type="match status" value="1"/>
</dbReference>
<dbReference type="InterPro" id="IPR012349">
    <property type="entry name" value="Split_barrel_FMN-bd"/>
</dbReference>